<dbReference type="OrthoDB" id="9815002at2"/>
<dbReference type="PANTHER" id="PTHR37423">
    <property type="entry name" value="SOLUBLE LYTIC MUREIN TRANSGLYCOSYLASE-RELATED"/>
    <property type="match status" value="1"/>
</dbReference>
<evidence type="ECO:0000313" key="6">
    <source>
        <dbReference type="Proteomes" id="UP000006055"/>
    </source>
</evidence>
<evidence type="ECO:0000256" key="3">
    <source>
        <dbReference type="SAM" id="SignalP"/>
    </source>
</evidence>
<evidence type="ECO:0000259" key="4">
    <source>
        <dbReference type="Pfam" id="PF01464"/>
    </source>
</evidence>
<dbReference type="SUPFAM" id="SSF53955">
    <property type="entry name" value="Lysozyme-like"/>
    <property type="match status" value="1"/>
</dbReference>
<evidence type="ECO:0000256" key="2">
    <source>
        <dbReference type="SAM" id="MobiDB-lite"/>
    </source>
</evidence>
<dbReference type="Pfam" id="PF01464">
    <property type="entry name" value="SLT"/>
    <property type="match status" value="1"/>
</dbReference>
<accession>I4CAJ5</accession>
<organism evidence="5 6">
    <name type="scientific">Desulfomonile tiedjei (strain ATCC 49306 / DSM 6799 / DCB-1)</name>
    <dbReference type="NCBI Taxonomy" id="706587"/>
    <lineage>
        <taxon>Bacteria</taxon>
        <taxon>Pseudomonadati</taxon>
        <taxon>Thermodesulfobacteriota</taxon>
        <taxon>Desulfomonilia</taxon>
        <taxon>Desulfomonilales</taxon>
        <taxon>Desulfomonilaceae</taxon>
        <taxon>Desulfomonile</taxon>
    </lineage>
</organism>
<dbReference type="InterPro" id="IPR023346">
    <property type="entry name" value="Lysozyme-like_dom_sf"/>
</dbReference>
<dbReference type="HOGENOM" id="CLU_796276_0_0_7"/>
<feature type="chain" id="PRO_5003687660" evidence="3">
    <location>
        <begin position="29"/>
        <end position="376"/>
    </location>
</feature>
<feature type="domain" description="Transglycosylase SLT" evidence="4">
    <location>
        <begin position="106"/>
        <end position="227"/>
    </location>
</feature>
<dbReference type="InterPro" id="IPR008258">
    <property type="entry name" value="Transglycosylase_SLT_dom_1"/>
</dbReference>
<sequence>MIQSFSRVFLTACLAVFLFCSAITQASACPSAHMASIEDGFRYGFPPQITKGFNFAGQHVSLDRHDIRYRILKELNYLLQDRRSRVLLWLQKADELKPVISPILRKYEVPSEFIFLAAIESSYNGRAMSSAGAYGFWQFIKSTAMCGPSGCDQYDWKMHINHWKDDRGDLVISTNSAAKYLAWMYRVKKVTLGDKPEQEGFRDWFLTAAAYNAGPGRVTQRLNGFGSVSYWDIPLPIETERYVPRWIAVGLIHKYRDYYGVQIPNSRTIAFDTIDKIRLQKDLPFASMAKLLNSTPRGVWTLNSHIPPEKAVFPARSGKTLIEHCIHVPKGSRQKFLAQLAAHGYTKNVKEPPAPKAKSQPTKNAFKPGVAKLGKE</sequence>
<dbReference type="PANTHER" id="PTHR37423:SF2">
    <property type="entry name" value="MEMBRANE-BOUND LYTIC MUREIN TRANSGLYCOSYLASE C"/>
    <property type="match status" value="1"/>
</dbReference>
<dbReference type="RefSeq" id="WP_014811712.1">
    <property type="nucleotide sequence ID" value="NC_018025.1"/>
</dbReference>
<evidence type="ECO:0000313" key="5">
    <source>
        <dbReference type="EMBL" id="AFM26586.1"/>
    </source>
</evidence>
<evidence type="ECO:0000256" key="1">
    <source>
        <dbReference type="ARBA" id="ARBA00007734"/>
    </source>
</evidence>
<proteinExistence type="inferred from homology"/>
<feature type="region of interest" description="Disordered" evidence="2">
    <location>
        <begin position="347"/>
        <end position="376"/>
    </location>
</feature>
<keyword evidence="3" id="KW-0732">Signal</keyword>
<feature type="signal peptide" evidence="3">
    <location>
        <begin position="1"/>
        <end position="28"/>
    </location>
</feature>
<dbReference type="KEGG" id="dti:Desti_3944"/>
<dbReference type="EMBL" id="CP003360">
    <property type="protein sequence ID" value="AFM26586.1"/>
    <property type="molecule type" value="Genomic_DNA"/>
</dbReference>
<reference evidence="6" key="1">
    <citation type="submission" date="2012-06" db="EMBL/GenBank/DDBJ databases">
        <title>Complete sequence of chromosome of Desulfomonile tiedjei DSM 6799.</title>
        <authorList>
            <person name="Lucas S."/>
            <person name="Copeland A."/>
            <person name="Lapidus A."/>
            <person name="Glavina del Rio T."/>
            <person name="Dalin E."/>
            <person name="Tice H."/>
            <person name="Bruce D."/>
            <person name="Goodwin L."/>
            <person name="Pitluck S."/>
            <person name="Peters L."/>
            <person name="Ovchinnikova G."/>
            <person name="Zeytun A."/>
            <person name="Lu M."/>
            <person name="Kyrpides N."/>
            <person name="Mavromatis K."/>
            <person name="Ivanova N."/>
            <person name="Brettin T."/>
            <person name="Detter J.C."/>
            <person name="Han C."/>
            <person name="Larimer F."/>
            <person name="Land M."/>
            <person name="Hauser L."/>
            <person name="Markowitz V."/>
            <person name="Cheng J.-F."/>
            <person name="Hugenholtz P."/>
            <person name="Woyke T."/>
            <person name="Wu D."/>
            <person name="Spring S."/>
            <person name="Schroeder M."/>
            <person name="Brambilla E."/>
            <person name="Klenk H.-P."/>
            <person name="Eisen J.A."/>
        </authorList>
    </citation>
    <scope>NUCLEOTIDE SEQUENCE [LARGE SCALE GENOMIC DNA]</scope>
    <source>
        <strain evidence="6">ATCC 49306 / DSM 6799 / DCB-1</strain>
    </source>
</reference>
<dbReference type="STRING" id="706587.Desti_3944"/>
<dbReference type="Proteomes" id="UP000006055">
    <property type="component" value="Chromosome"/>
</dbReference>
<keyword evidence="6" id="KW-1185">Reference proteome</keyword>
<dbReference type="Gene3D" id="1.10.530.10">
    <property type="match status" value="1"/>
</dbReference>
<protein>
    <submittedName>
        <fullName evidence="5">Soluble lytic murein transglycosylase-like protein</fullName>
    </submittedName>
</protein>
<dbReference type="AlphaFoldDB" id="I4CAJ5"/>
<dbReference type="eggNOG" id="COG0741">
    <property type="taxonomic scope" value="Bacteria"/>
</dbReference>
<dbReference type="CDD" id="cd16894">
    <property type="entry name" value="MltD-like"/>
    <property type="match status" value="1"/>
</dbReference>
<name>I4CAJ5_DESTA</name>
<gene>
    <name evidence="5" type="ordered locus">Desti_3944</name>
</gene>
<comment type="similarity">
    <text evidence="1">Belongs to the transglycosylase Slt family.</text>
</comment>